<feature type="compositionally biased region" description="Basic and acidic residues" evidence="4">
    <location>
        <begin position="89"/>
        <end position="98"/>
    </location>
</feature>
<keyword evidence="5" id="KW-1133">Transmembrane helix</keyword>
<organism evidence="6 7">
    <name type="scientific">Patulibacter brassicae</name>
    <dbReference type="NCBI Taxonomy" id="1705717"/>
    <lineage>
        <taxon>Bacteria</taxon>
        <taxon>Bacillati</taxon>
        <taxon>Actinomycetota</taxon>
        <taxon>Thermoleophilia</taxon>
        <taxon>Solirubrobacterales</taxon>
        <taxon>Patulibacteraceae</taxon>
        <taxon>Patulibacter</taxon>
    </lineage>
</organism>
<dbReference type="Proteomes" id="UP001277761">
    <property type="component" value="Unassembled WGS sequence"/>
</dbReference>
<keyword evidence="2" id="KW-0378">Hydrolase</keyword>
<feature type="compositionally biased region" description="Low complexity" evidence="4">
    <location>
        <begin position="377"/>
        <end position="387"/>
    </location>
</feature>
<accession>A0ABU4VNE3</accession>
<protein>
    <submittedName>
        <fullName evidence="6">Uncharacterized protein</fullName>
    </submittedName>
</protein>
<keyword evidence="7" id="KW-1185">Reference proteome</keyword>
<dbReference type="InterPro" id="IPR023828">
    <property type="entry name" value="Peptidase_S8_Ser-AS"/>
</dbReference>
<feature type="compositionally biased region" description="Basic and acidic residues" evidence="4">
    <location>
        <begin position="313"/>
        <end position="327"/>
    </location>
</feature>
<reference evidence="6 7" key="1">
    <citation type="submission" date="2023-11" db="EMBL/GenBank/DDBJ databases">
        <authorList>
            <person name="Xu M."/>
            <person name="Jiang T."/>
        </authorList>
    </citation>
    <scope>NUCLEOTIDE SEQUENCE [LARGE SCALE GENOMIC DNA]</scope>
    <source>
        <strain evidence="6 7">SD</strain>
    </source>
</reference>
<sequence>MSPEQRLTVRQAVDLIAQRGSAPISEAALRARIRARRVGVVRIGGRVYTNPLNLVTAGLLPVEALDGVSRVPRAEIDDAELHAWLNPDEEPRRARPSSELEATEGASAADGLEPTDSSASGGPSDHAATAGPLERTLRDASSSPADEEPEAPEAGDAIDFRPARPSASHAGRGPHRALRAGVLVAIAVATIVLGTLAFQGVGDRSGAVAEVRGASLVGVERELERSLVSASARAGARGDYDAALELAAAAGDERGVDRWRSAGAGVVLSRARRAVRDGHLRSARRHLQRARSRYGDPLPDRRRSVIASVTQAERAERPRAAQRRASEQRVTPVVASSSAGSGVATTGAGTSSSSPGGAGATGTSSGSAGSGRGGSGSRPAKGPGEFF</sequence>
<evidence type="ECO:0000256" key="5">
    <source>
        <dbReference type="SAM" id="Phobius"/>
    </source>
</evidence>
<feature type="compositionally biased region" description="Basic residues" evidence="4">
    <location>
        <begin position="281"/>
        <end position="292"/>
    </location>
</feature>
<dbReference type="PROSITE" id="PS00138">
    <property type="entry name" value="SUBTILASE_SER"/>
    <property type="match status" value="1"/>
</dbReference>
<dbReference type="EMBL" id="JAXAVX010000013">
    <property type="protein sequence ID" value="MDX8153371.1"/>
    <property type="molecule type" value="Genomic_DNA"/>
</dbReference>
<evidence type="ECO:0000256" key="1">
    <source>
        <dbReference type="ARBA" id="ARBA00022670"/>
    </source>
</evidence>
<name>A0ABU4VNE3_9ACTN</name>
<feature type="region of interest" description="Disordered" evidence="4">
    <location>
        <begin position="82"/>
        <end position="174"/>
    </location>
</feature>
<dbReference type="RefSeq" id="WP_319955522.1">
    <property type="nucleotide sequence ID" value="NZ_JAXAVX010000013.1"/>
</dbReference>
<evidence type="ECO:0000256" key="2">
    <source>
        <dbReference type="ARBA" id="ARBA00022801"/>
    </source>
</evidence>
<evidence type="ECO:0000256" key="4">
    <source>
        <dbReference type="SAM" id="MobiDB-lite"/>
    </source>
</evidence>
<keyword evidence="3" id="KW-0720">Serine protease</keyword>
<feature type="transmembrane region" description="Helical" evidence="5">
    <location>
        <begin position="177"/>
        <end position="198"/>
    </location>
</feature>
<keyword evidence="5" id="KW-0812">Transmembrane</keyword>
<keyword evidence="1" id="KW-0645">Protease</keyword>
<proteinExistence type="predicted"/>
<feature type="compositionally biased region" description="Low complexity" evidence="4">
    <location>
        <begin position="328"/>
        <end position="367"/>
    </location>
</feature>
<feature type="region of interest" description="Disordered" evidence="4">
    <location>
        <begin position="278"/>
        <end position="387"/>
    </location>
</feature>
<comment type="caution">
    <text evidence="6">The sequence shown here is derived from an EMBL/GenBank/DDBJ whole genome shotgun (WGS) entry which is preliminary data.</text>
</comment>
<gene>
    <name evidence="6" type="ORF">SK069_17365</name>
</gene>
<keyword evidence="5" id="KW-0472">Membrane</keyword>
<evidence type="ECO:0000313" key="6">
    <source>
        <dbReference type="EMBL" id="MDX8153371.1"/>
    </source>
</evidence>
<evidence type="ECO:0000256" key="3">
    <source>
        <dbReference type="ARBA" id="ARBA00022825"/>
    </source>
</evidence>
<evidence type="ECO:0000313" key="7">
    <source>
        <dbReference type="Proteomes" id="UP001277761"/>
    </source>
</evidence>